<dbReference type="RefSeq" id="WP_071077398.1">
    <property type="nucleotide sequence ID" value="NZ_LFKP01000008.1"/>
</dbReference>
<dbReference type="EMBL" id="LFKP01000008">
    <property type="protein sequence ID" value="OHV95930.1"/>
    <property type="molecule type" value="Genomic_DNA"/>
</dbReference>
<feature type="region of interest" description="Disordered" evidence="1">
    <location>
        <begin position="1"/>
        <end position="52"/>
    </location>
</feature>
<evidence type="ECO:0000313" key="2">
    <source>
        <dbReference type="EMBL" id="OHV95930.1"/>
    </source>
</evidence>
<feature type="compositionally biased region" description="Low complexity" evidence="1">
    <location>
        <begin position="104"/>
        <end position="127"/>
    </location>
</feature>
<comment type="caution">
    <text evidence="2">The sequence shown here is derived from an EMBL/GenBank/DDBJ whole genome shotgun (WGS) entry which is preliminary data.</text>
</comment>
<gene>
    <name evidence="2" type="ORF">AKG95_13705</name>
</gene>
<protein>
    <submittedName>
        <fullName evidence="2">Uncharacterized protein</fullName>
    </submittedName>
</protein>
<accession>A0A1S1U660</accession>
<organism evidence="2 3">
    <name type="scientific">Janthinobacterium lividum</name>
    <dbReference type="NCBI Taxonomy" id="29581"/>
    <lineage>
        <taxon>Bacteria</taxon>
        <taxon>Pseudomonadati</taxon>
        <taxon>Pseudomonadota</taxon>
        <taxon>Betaproteobacteria</taxon>
        <taxon>Burkholderiales</taxon>
        <taxon>Oxalobacteraceae</taxon>
        <taxon>Janthinobacterium</taxon>
    </lineage>
</organism>
<dbReference type="Proteomes" id="UP000179840">
    <property type="component" value="Unassembled WGS sequence"/>
</dbReference>
<evidence type="ECO:0000256" key="1">
    <source>
        <dbReference type="SAM" id="MobiDB-lite"/>
    </source>
</evidence>
<feature type="region of interest" description="Disordered" evidence="1">
    <location>
        <begin position="69"/>
        <end position="148"/>
    </location>
</feature>
<proteinExistence type="predicted"/>
<feature type="compositionally biased region" description="Basic and acidic residues" evidence="1">
    <location>
        <begin position="130"/>
        <end position="148"/>
    </location>
</feature>
<dbReference type="AlphaFoldDB" id="A0A1S1U660"/>
<feature type="compositionally biased region" description="Low complexity" evidence="1">
    <location>
        <begin position="25"/>
        <end position="35"/>
    </location>
</feature>
<name>A0A1S1U660_9BURK</name>
<sequence>MAGISAVSGGTGFIPTQSKKEVTSAASAAEQKIAAPVSEPPQGADAEVAGTMASKAPNGAAALSNTLQSQYDASRVDTSAVDGRAARTETGSADTAKAGGTEQAGAADASAVSNDASLTATASSSETYEAEDKNENGEVTEQERADYKETNAYLNKHPEAAANAKVKVAVDAYVSGAASFAEPPRSAIATQA</sequence>
<evidence type="ECO:0000313" key="3">
    <source>
        <dbReference type="Proteomes" id="UP000179840"/>
    </source>
</evidence>
<reference evidence="2 3" key="1">
    <citation type="submission" date="2015-06" db="EMBL/GenBank/DDBJ databases">
        <title>Draft genome sequencing of a biphenyl-degrading bacterium, Janthinobacterium lividum MEG1.</title>
        <authorList>
            <person name="Shimodaira J."/>
            <person name="Hatta T."/>
        </authorList>
    </citation>
    <scope>NUCLEOTIDE SEQUENCE [LARGE SCALE GENOMIC DNA]</scope>
    <source>
        <strain evidence="2 3">MEG1</strain>
    </source>
</reference>